<dbReference type="EMBL" id="SWJQ01000198">
    <property type="protein sequence ID" value="TRZ18980.1"/>
    <property type="molecule type" value="Genomic_DNA"/>
</dbReference>
<protein>
    <submittedName>
        <fullName evidence="1">Uncharacterized protein</fullName>
    </submittedName>
</protein>
<keyword evidence="2" id="KW-1185">Reference proteome</keyword>
<sequence>MKSKCGSRLGLSYNAFEKPVHATEGVQKGEPQSNHEAGQLWEITKWGEITVKGKEEKGKEDKRVEEDSTEIAVGFKAIMVGGHEKPSGNAAKKNREKDCIIEIQEQVFTITTNVMSKAVIMDFHIFLKQLVSFLKQGCTASALEQGELQDIYEKIGVTYAGGQDSGYVKRNKHTEDTEGAEKQTAIHQEDAMKKQNCIMEAMSEGKMSKE</sequence>
<evidence type="ECO:0000313" key="1">
    <source>
        <dbReference type="EMBL" id="TRZ18980.1"/>
    </source>
</evidence>
<comment type="caution">
    <text evidence="1">The sequence shown here is derived from an EMBL/GenBank/DDBJ whole genome shotgun (WGS) entry which is preliminary data.</text>
</comment>
<dbReference type="AlphaFoldDB" id="A0A8K1LLU4"/>
<gene>
    <name evidence="1" type="ORF">HGM15179_008112</name>
</gene>
<accession>A0A8K1LLU4</accession>
<name>A0A8K1LLU4_9PASS</name>
<proteinExistence type="predicted"/>
<evidence type="ECO:0000313" key="2">
    <source>
        <dbReference type="Proteomes" id="UP000796761"/>
    </source>
</evidence>
<dbReference type="Proteomes" id="UP000796761">
    <property type="component" value="Unassembled WGS sequence"/>
</dbReference>
<organism evidence="1 2">
    <name type="scientific">Zosterops borbonicus</name>
    <dbReference type="NCBI Taxonomy" id="364589"/>
    <lineage>
        <taxon>Eukaryota</taxon>
        <taxon>Metazoa</taxon>
        <taxon>Chordata</taxon>
        <taxon>Craniata</taxon>
        <taxon>Vertebrata</taxon>
        <taxon>Euteleostomi</taxon>
        <taxon>Archelosauria</taxon>
        <taxon>Archosauria</taxon>
        <taxon>Dinosauria</taxon>
        <taxon>Saurischia</taxon>
        <taxon>Theropoda</taxon>
        <taxon>Coelurosauria</taxon>
        <taxon>Aves</taxon>
        <taxon>Neognathae</taxon>
        <taxon>Neoaves</taxon>
        <taxon>Telluraves</taxon>
        <taxon>Australaves</taxon>
        <taxon>Passeriformes</taxon>
        <taxon>Sylvioidea</taxon>
        <taxon>Zosteropidae</taxon>
        <taxon>Zosterops</taxon>
    </lineage>
</organism>
<reference evidence="1" key="1">
    <citation type="submission" date="2019-04" db="EMBL/GenBank/DDBJ databases">
        <title>Genome assembly of Zosterops borbonicus 15179.</title>
        <authorList>
            <person name="Leroy T."/>
            <person name="Anselmetti Y."/>
            <person name="Tilak M.-K."/>
            <person name="Nabholz B."/>
        </authorList>
    </citation>
    <scope>NUCLEOTIDE SEQUENCE</scope>
    <source>
        <strain evidence="1">HGM_15179</strain>
        <tissue evidence="1">Muscle</tissue>
    </source>
</reference>